<evidence type="ECO:0000256" key="1">
    <source>
        <dbReference type="SAM" id="MobiDB-lite"/>
    </source>
</evidence>
<keyword evidence="2" id="KW-1133">Transmembrane helix</keyword>
<accession>A0A4R6VH03</accession>
<gene>
    <name evidence="3" type="ORF">EV188_102253</name>
</gene>
<protein>
    <submittedName>
        <fullName evidence="3">DUF3040 family protein</fullName>
    </submittedName>
</protein>
<dbReference type="Pfam" id="PF11239">
    <property type="entry name" value="DUF3040"/>
    <property type="match status" value="1"/>
</dbReference>
<dbReference type="Proteomes" id="UP000295705">
    <property type="component" value="Unassembled WGS sequence"/>
</dbReference>
<reference evidence="3 4" key="1">
    <citation type="submission" date="2019-03" db="EMBL/GenBank/DDBJ databases">
        <title>Genomic Encyclopedia of Type Strains, Phase IV (KMG-IV): sequencing the most valuable type-strain genomes for metagenomic binning, comparative biology and taxonomic classification.</title>
        <authorList>
            <person name="Goeker M."/>
        </authorList>
    </citation>
    <scope>NUCLEOTIDE SEQUENCE [LARGE SCALE GENOMIC DNA]</scope>
    <source>
        <strain evidence="3 4">DSM 45775</strain>
    </source>
</reference>
<feature type="transmembrane region" description="Helical" evidence="2">
    <location>
        <begin position="58"/>
        <end position="85"/>
    </location>
</feature>
<evidence type="ECO:0000313" key="4">
    <source>
        <dbReference type="Proteomes" id="UP000295705"/>
    </source>
</evidence>
<feature type="region of interest" description="Disordered" evidence="1">
    <location>
        <begin position="1"/>
        <end position="33"/>
    </location>
</feature>
<feature type="transmembrane region" description="Helical" evidence="2">
    <location>
        <begin position="91"/>
        <end position="117"/>
    </location>
</feature>
<proteinExistence type="predicted"/>
<evidence type="ECO:0000256" key="2">
    <source>
        <dbReference type="SAM" id="Phobius"/>
    </source>
</evidence>
<keyword evidence="2" id="KW-0812">Transmembrane</keyword>
<name>A0A4R6VH03_9PSEU</name>
<dbReference type="AlphaFoldDB" id="A0A4R6VH03"/>
<keyword evidence="2" id="KW-0472">Membrane</keyword>
<evidence type="ECO:0000313" key="3">
    <source>
        <dbReference type="EMBL" id="TDQ62598.1"/>
    </source>
</evidence>
<organism evidence="3 4">
    <name type="scientific">Actinomycetospora succinea</name>
    <dbReference type="NCBI Taxonomy" id="663603"/>
    <lineage>
        <taxon>Bacteria</taxon>
        <taxon>Bacillati</taxon>
        <taxon>Actinomycetota</taxon>
        <taxon>Actinomycetes</taxon>
        <taxon>Pseudonocardiales</taxon>
        <taxon>Pseudonocardiaceae</taxon>
        <taxon>Actinomycetospora</taxon>
    </lineage>
</organism>
<keyword evidence="4" id="KW-1185">Reference proteome</keyword>
<dbReference type="InterPro" id="IPR021401">
    <property type="entry name" value="DUF3040"/>
</dbReference>
<sequence length="125" mass="12916">MDCGGVEPHEEPGRPLEETSGNPADRSPDPDDERFAGIVAHLAHEDPQFVRRVSAPRAVGLGVGDLMIVVGLVATVLFGVVPLGIGLHAGAVPLLVVGALGCLLLPAGAPLAVRAILRRTRPLMP</sequence>
<comment type="caution">
    <text evidence="3">The sequence shown here is derived from an EMBL/GenBank/DDBJ whole genome shotgun (WGS) entry which is preliminary data.</text>
</comment>
<dbReference type="EMBL" id="SNYO01000002">
    <property type="protein sequence ID" value="TDQ62598.1"/>
    <property type="molecule type" value="Genomic_DNA"/>
</dbReference>
<feature type="compositionally biased region" description="Basic and acidic residues" evidence="1">
    <location>
        <begin position="7"/>
        <end position="17"/>
    </location>
</feature>